<proteinExistence type="predicted"/>
<evidence type="ECO:0000313" key="1">
    <source>
        <dbReference type="EMBL" id="EJT50986.1"/>
    </source>
</evidence>
<accession>J5THZ3</accession>
<organism evidence="1 2">
    <name type="scientific">Trichosporon asahii var. asahii (strain ATCC 90039 / CBS 2479 / JCM 2466 / KCTC 7840 / NBRC 103889/ NCYC 2677 / UAMH 7654)</name>
    <name type="common">Yeast</name>
    <dbReference type="NCBI Taxonomy" id="1186058"/>
    <lineage>
        <taxon>Eukaryota</taxon>
        <taxon>Fungi</taxon>
        <taxon>Dikarya</taxon>
        <taxon>Basidiomycota</taxon>
        <taxon>Agaricomycotina</taxon>
        <taxon>Tremellomycetes</taxon>
        <taxon>Trichosporonales</taxon>
        <taxon>Trichosporonaceae</taxon>
        <taxon>Trichosporon</taxon>
    </lineage>
</organism>
<dbReference type="HOGENOM" id="CLU_1518922_0_0_1"/>
<dbReference type="GeneID" id="25991292"/>
<evidence type="ECO:0000313" key="2">
    <source>
        <dbReference type="Proteomes" id="UP000002748"/>
    </source>
</evidence>
<reference evidence="1 2" key="1">
    <citation type="journal article" date="2012" name="Eukaryot. Cell">
        <title>Draft genome sequence of CBS 2479, the standard type strain of Trichosporon asahii.</title>
        <authorList>
            <person name="Yang R.Y."/>
            <person name="Li H.T."/>
            <person name="Zhu H."/>
            <person name="Zhou G.P."/>
            <person name="Wang M."/>
            <person name="Wang L."/>
        </authorList>
    </citation>
    <scope>NUCLEOTIDE SEQUENCE [LARGE SCALE GENOMIC DNA]</scope>
    <source>
        <strain evidence="2">ATCC 90039 / CBS 2479 / JCM 2466 / KCTC 7840 / NCYC 2677 / UAMH 7654</strain>
    </source>
</reference>
<dbReference type="RefSeq" id="XP_014182267.1">
    <property type="nucleotide sequence ID" value="XM_014326792.1"/>
</dbReference>
<comment type="caution">
    <text evidence="1">The sequence shown here is derived from an EMBL/GenBank/DDBJ whole genome shotgun (WGS) entry which is preliminary data.</text>
</comment>
<gene>
    <name evidence="1" type="ORF">A1Q1_07780</name>
</gene>
<dbReference type="OrthoDB" id="7305308at2759"/>
<dbReference type="EMBL" id="ALBS01000077">
    <property type="protein sequence ID" value="EJT50986.1"/>
    <property type="molecule type" value="Genomic_DNA"/>
</dbReference>
<name>J5THZ3_TRIAS</name>
<dbReference type="Gene3D" id="3.40.630.30">
    <property type="match status" value="1"/>
</dbReference>
<dbReference type="AlphaFoldDB" id="J5THZ3"/>
<sequence>MVHAFTIKPATPDDVGMLLTMMVDSATEDGHPTAVVATQQHYRDAMAGGFVNAIIAYTSDGQAAGFALYSWFFLPEHGLPALDILDLYSSAALKGGKEGDRAQLNRMLFSACCQIAEKHKAGAVEWRVSPNNKEKGQFAESIGALPDKNQVHMLITGQQNVAEIARITDQKLPWINQ</sequence>
<dbReference type="SUPFAM" id="SSF55729">
    <property type="entry name" value="Acyl-CoA N-acyltransferases (Nat)"/>
    <property type="match status" value="1"/>
</dbReference>
<dbReference type="VEuPathDB" id="FungiDB:A1Q1_07780"/>
<dbReference type="InterPro" id="IPR016181">
    <property type="entry name" value="Acyl_CoA_acyltransferase"/>
</dbReference>
<evidence type="ECO:0008006" key="3">
    <source>
        <dbReference type="Google" id="ProtNLM"/>
    </source>
</evidence>
<dbReference type="KEGG" id="tasa:A1Q1_07780"/>
<dbReference type="Proteomes" id="UP000002748">
    <property type="component" value="Unassembled WGS sequence"/>
</dbReference>
<protein>
    <recommendedName>
        <fullName evidence="3">N-acetyltransferase domain-containing protein</fullName>
    </recommendedName>
</protein>